<proteinExistence type="predicted"/>
<protein>
    <submittedName>
        <fullName evidence="1">Uncharacterized protein</fullName>
    </submittedName>
</protein>
<reference evidence="2" key="1">
    <citation type="submission" date="2018-05" db="EMBL/GenBank/DDBJ databases">
        <authorList>
            <person name="Li Y."/>
        </authorList>
    </citation>
    <scope>NUCLEOTIDE SEQUENCE [LARGE SCALE GENOMIC DNA]</scope>
    <source>
        <strain evidence="2">sk1b4</strain>
    </source>
</reference>
<dbReference type="OrthoDB" id="3251044at2"/>
<evidence type="ECO:0000313" key="1">
    <source>
        <dbReference type="EMBL" id="PWF25786.1"/>
    </source>
</evidence>
<accession>A0A2V1K3G3</accession>
<dbReference type="RefSeq" id="WP_109094275.1">
    <property type="nucleotide sequence ID" value="NZ_QETB01000005.1"/>
</dbReference>
<name>A0A2V1K3G3_9ACTO</name>
<gene>
    <name evidence="1" type="ORF">DD236_10130</name>
</gene>
<dbReference type="AlphaFoldDB" id="A0A2V1K3G3"/>
<keyword evidence="2" id="KW-1185">Reference proteome</keyword>
<dbReference type="EMBL" id="QETB01000005">
    <property type="protein sequence ID" value="PWF25786.1"/>
    <property type="molecule type" value="Genomic_DNA"/>
</dbReference>
<evidence type="ECO:0000313" key="2">
    <source>
        <dbReference type="Proteomes" id="UP000245283"/>
    </source>
</evidence>
<comment type="caution">
    <text evidence="1">The sequence shown here is derived from an EMBL/GenBank/DDBJ whole genome shotgun (WGS) entry which is preliminary data.</text>
</comment>
<sequence>MVDIFGVLAALVIAGMIVVNVVNSSRTPEAAVERYLELIADGKGNEATDLVDPGVANPERAMLTDEVSGEADTEMTVLDVRTVSKFGKDAEVEARYSLNGEHFTYTFSVIEGKKELLFLKSWDVQTALVAEVNLNSDSFAALNVEGQNVPLVSESENWYTATLYAYPGTYTVAAPSGGTEYLTADSQEVKVAPTHPDDYFTADVYATPTDAAKEAVLQQVTDQMDSCATVAGNLNELCPYPVQSKTLASLEIKSTPTDFLSFDSGYFESAEGTITLVDNPSDWEEDPEPYDVDSTLYGEYQIDADGELTVTMDGNYYSSW</sequence>
<dbReference type="Proteomes" id="UP000245283">
    <property type="component" value="Unassembled WGS sequence"/>
</dbReference>
<organism evidence="1 2">
    <name type="scientific">Ancrocorticia populi</name>
    <dbReference type="NCBI Taxonomy" id="2175228"/>
    <lineage>
        <taxon>Bacteria</taxon>
        <taxon>Bacillati</taxon>
        <taxon>Actinomycetota</taxon>
        <taxon>Actinomycetes</taxon>
        <taxon>Actinomycetales</taxon>
        <taxon>Actinomycetaceae</taxon>
        <taxon>Ancrocorticia</taxon>
    </lineage>
</organism>